<evidence type="ECO:0000313" key="2">
    <source>
        <dbReference type="EMBL" id="KNB74623.1"/>
    </source>
</evidence>
<accession>A0A0K9Z0W6</accession>
<organism evidence="2 3">
    <name type="scientific">Brevibacillus reuszeri</name>
    <dbReference type="NCBI Taxonomy" id="54915"/>
    <lineage>
        <taxon>Bacteria</taxon>
        <taxon>Bacillati</taxon>
        <taxon>Bacillota</taxon>
        <taxon>Bacilli</taxon>
        <taxon>Bacillales</taxon>
        <taxon>Paenibacillaceae</taxon>
        <taxon>Brevibacillus</taxon>
    </lineage>
</organism>
<keyword evidence="4" id="KW-1185">Reference proteome</keyword>
<sequence>MTREQAIFFELIEDLDFCGTLEPMFFAYHDFVIGFDFTAATDLEIHRRAKECFLRYKALLESTICFYDERWNILEKLDLDSAEWEYLDYIRDGKEIPV</sequence>
<dbReference type="Proteomes" id="UP000036834">
    <property type="component" value="Unassembled WGS sequence"/>
</dbReference>
<reference evidence="3" key="1">
    <citation type="submission" date="2015-07" db="EMBL/GenBank/DDBJ databases">
        <title>Genome sequencing project for genomic taxonomy and phylogenomics of Bacillus-like bacteria.</title>
        <authorList>
            <person name="Liu B."/>
            <person name="Wang J."/>
            <person name="Zhu Y."/>
            <person name="Liu G."/>
            <person name="Chen Q."/>
            <person name="Chen Z."/>
            <person name="Lan J."/>
            <person name="Che J."/>
            <person name="Ge C."/>
            <person name="Shi H."/>
            <person name="Pan Z."/>
            <person name="Liu X."/>
        </authorList>
    </citation>
    <scope>NUCLEOTIDE SEQUENCE [LARGE SCALE GENOMIC DNA]</scope>
    <source>
        <strain evidence="3">DSM 9887</strain>
    </source>
</reference>
<evidence type="ECO:0000313" key="3">
    <source>
        <dbReference type="Proteomes" id="UP000036834"/>
    </source>
</evidence>
<dbReference type="STRING" id="54915.ADS79_02770"/>
<proteinExistence type="predicted"/>
<evidence type="ECO:0000313" key="4">
    <source>
        <dbReference type="Proteomes" id="UP000319578"/>
    </source>
</evidence>
<name>A0A0K9Z0W6_9BACL</name>
<dbReference type="EMBL" id="LGIQ01000002">
    <property type="protein sequence ID" value="KNB74623.1"/>
    <property type="molecule type" value="Genomic_DNA"/>
</dbReference>
<reference evidence="1 4" key="3">
    <citation type="submission" date="2019-06" db="EMBL/GenBank/DDBJ databases">
        <title>Whole genome shotgun sequence of Brevibacillus reuszeri NBRC 15719.</title>
        <authorList>
            <person name="Hosoyama A."/>
            <person name="Uohara A."/>
            <person name="Ohji S."/>
            <person name="Ichikawa N."/>
        </authorList>
    </citation>
    <scope>NUCLEOTIDE SEQUENCE [LARGE SCALE GENOMIC DNA]</scope>
    <source>
        <strain evidence="1 4">NBRC 15719</strain>
    </source>
</reference>
<evidence type="ECO:0000313" key="1">
    <source>
        <dbReference type="EMBL" id="GED67735.1"/>
    </source>
</evidence>
<dbReference type="OrthoDB" id="2474403at2"/>
<protein>
    <submittedName>
        <fullName evidence="2">Uncharacterized protein</fullName>
    </submittedName>
</protein>
<dbReference type="EMBL" id="BJON01000006">
    <property type="protein sequence ID" value="GED67735.1"/>
    <property type="molecule type" value="Genomic_DNA"/>
</dbReference>
<dbReference type="AlphaFoldDB" id="A0A0K9Z0W6"/>
<dbReference type="PATRIC" id="fig|54915.3.peg.5720"/>
<gene>
    <name evidence="2" type="ORF">ADS79_02770</name>
    <name evidence="1" type="ORF">BRE01_14370</name>
</gene>
<reference evidence="2" key="2">
    <citation type="submission" date="2015-07" db="EMBL/GenBank/DDBJ databases">
        <title>MeaNS - Measles Nucleotide Surveillance Program.</title>
        <authorList>
            <person name="Tran T."/>
            <person name="Druce J."/>
        </authorList>
    </citation>
    <scope>NUCLEOTIDE SEQUENCE</scope>
    <source>
        <strain evidence="2">DSM 9887</strain>
    </source>
</reference>
<dbReference type="Proteomes" id="UP000319578">
    <property type="component" value="Unassembled WGS sequence"/>
</dbReference>
<comment type="caution">
    <text evidence="2">The sequence shown here is derived from an EMBL/GenBank/DDBJ whole genome shotgun (WGS) entry which is preliminary data.</text>
</comment>
<dbReference type="RefSeq" id="WP_049736873.1">
    <property type="nucleotide sequence ID" value="NZ_BJON01000006.1"/>
</dbReference>